<dbReference type="SUPFAM" id="SSF81901">
    <property type="entry name" value="HCP-like"/>
    <property type="match status" value="1"/>
</dbReference>
<dbReference type="STRING" id="215637.A0A4P9ZVU9"/>
<feature type="repeat" description="TPR" evidence="3">
    <location>
        <begin position="3"/>
        <end position="36"/>
    </location>
</feature>
<evidence type="ECO:0000256" key="1">
    <source>
        <dbReference type="ARBA" id="ARBA00004123"/>
    </source>
</evidence>
<dbReference type="Pfam" id="PF13181">
    <property type="entry name" value="TPR_8"/>
    <property type="match status" value="5"/>
</dbReference>
<dbReference type="Proteomes" id="UP000268162">
    <property type="component" value="Unassembled WGS sequence"/>
</dbReference>
<organism evidence="4 5">
    <name type="scientific">Dimargaris cristalligena</name>
    <dbReference type="NCBI Taxonomy" id="215637"/>
    <lineage>
        <taxon>Eukaryota</taxon>
        <taxon>Fungi</taxon>
        <taxon>Fungi incertae sedis</taxon>
        <taxon>Zoopagomycota</taxon>
        <taxon>Kickxellomycotina</taxon>
        <taxon>Dimargaritomycetes</taxon>
        <taxon>Dimargaritales</taxon>
        <taxon>Dimargaritaceae</taxon>
        <taxon>Dimargaris</taxon>
    </lineage>
</organism>
<accession>A0A4P9ZVU9</accession>
<feature type="repeat" description="TPR" evidence="3">
    <location>
        <begin position="71"/>
        <end position="104"/>
    </location>
</feature>
<dbReference type="InterPro" id="IPR011990">
    <property type="entry name" value="TPR-like_helical_dom_sf"/>
</dbReference>
<comment type="subcellular location">
    <subcellularLocation>
        <location evidence="1">Nucleus</location>
    </subcellularLocation>
</comment>
<evidence type="ECO:0000313" key="5">
    <source>
        <dbReference type="Proteomes" id="UP000268162"/>
    </source>
</evidence>
<keyword evidence="5" id="KW-1185">Reference proteome</keyword>
<dbReference type="GO" id="GO:0005634">
    <property type="term" value="C:nucleus"/>
    <property type="evidence" value="ECO:0007669"/>
    <property type="project" value="UniProtKB-SubCell"/>
</dbReference>
<dbReference type="Pfam" id="PF14559">
    <property type="entry name" value="TPR_19"/>
    <property type="match status" value="1"/>
</dbReference>
<dbReference type="InterPro" id="IPR019734">
    <property type="entry name" value="TPR_rpt"/>
</dbReference>
<dbReference type="SUPFAM" id="SSF48452">
    <property type="entry name" value="TPR-like"/>
    <property type="match status" value="1"/>
</dbReference>
<evidence type="ECO:0000313" key="4">
    <source>
        <dbReference type="EMBL" id="RKP37744.1"/>
    </source>
</evidence>
<dbReference type="GO" id="GO:0010468">
    <property type="term" value="P:regulation of gene expression"/>
    <property type="evidence" value="ECO:0007669"/>
    <property type="project" value="TreeGrafter"/>
</dbReference>
<evidence type="ECO:0000256" key="2">
    <source>
        <dbReference type="ARBA" id="ARBA00023242"/>
    </source>
</evidence>
<dbReference type="AlphaFoldDB" id="A0A4P9ZVU9"/>
<keyword evidence="3" id="KW-0802">TPR repeat</keyword>
<dbReference type="PANTHER" id="PTHR14017">
    <property type="entry name" value="LYSINE-SPECIFIC DEMETHYLASE"/>
    <property type="match status" value="1"/>
</dbReference>
<dbReference type="PROSITE" id="PS50005">
    <property type="entry name" value="TPR"/>
    <property type="match status" value="8"/>
</dbReference>
<dbReference type="Gene3D" id="1.25.40.10">
    <property type="entry name" value="Tetratricopeptide repeat domain"/>
    <property type="match status" value="3"/>
</dbReference>
<feature type="repeat" description="TPR" evidence="3">
    <location>
        <begin position="181"/>
        <end position="214"/>
    </location>
</feature>
<dbReference type="InterPro" id="IPR051630">
    <property type="entry name" value="Corepressor-Demethylase"/>
</dbReference>
<dbReference type="EMBL" id="ML002452">
    <property type="protein sequence ID" value="RKP37744.1"/>
    <property type="molecule type" value="Genomic_DNA"/>
</dbReference>
<name>A0A4P9ZVU9_9FUNG</name>
<dbReference type="GO" id="GO:0031490">
    <property type="term" value="F:chromatin DNA binding"/>
    <property type="evidence" value="ECO:0007669"/>
    <property type="project" value="TreeGrafter"/>
</dbReference>
<sequence>MREQIWVQIGTISEQMDDKERAIKAYESALKHNPYSVPALTKIAAIHRARDEFEKAAEYFQQVLGVEPINGEVWGALGHCYLMTDKLARAYSAYQQALYHLPNAKEPKLWYGIGILYDRFGSYEHAEEAFSAVMKIDPHFEKSNEIYFRLGLIHKSQRKYESSLSYFRYILNNPPSPLTESDILFQIGHLHELLLDPIQAKEAFEKVLTTNPKHAKVLQQLGWLYSQPTVNFYNMENAVSLLTRSISANEADAQSWYLLGRCYMTSNQHTEAYDSYQQAVYRDSNNAQFWCSIGVLYFRIAQYRDALDAYSRALRFDSQMKEVWHNLGTLYEHCNNQIEDAVNAYGRALEVDPNNQVVKQRLAVLQHAQNTGNFSHLSNPPRST</sequence>
<dbReference type="FunFam" id="1.25.40.10:FF:000403">
    <property type="entry name" value="General transcriptional repressor, putative"/>
    <property type="match status" value="1"/>
</dbReference>
<feature type="repeat" description="TPR" evidence="3">
    <location>
        <begin position="287"/>
        <end position="320"/>
    </location>
</feature>
<keyword evidence="2" id="KW-0539">Nucleus</keyword>
<protein>
    <submittedName>
        <fullName evidence="4">Uncharacterized protein</fullName>
    </submittedName>
</protein>
<feature type="repeat" description="TPR" evidence="3">
    <location>
        <begin position="144"/>
        <end position="177"/>
    </location>
</feature>
<dbReference type="SMART" id="SM00028">
    <property type="entry name" value="TPR"/>
    <property type="match status" value="9"/>
</dbReference>
<gene>
    <name evidence="4" type="ORF">BJ085DRAFT_19027</name>
</gene>
<feature type="repeat" description="TPR" evidence="3">
    <location>
        <begin position="37"/>
        <end position="70"/>
    </location>
</feature>
<dbReference type="Pfam" id="PF12895">
    <property type="entry name" value="ANAPC3"/>
    <property type="match status" value="1"/>
</dbReference>
<feature type="repeat" description="TPR" evidence="3">
    <location>
        <begin position="253"/>
        <end position="286"/>
    </location>
</feature>
<dbReference type="PANTHER" id="PTHR14017:SF1">
    <property type="entry name" value="LD02225P"/>
    <property type="match status" value="1"/>
</dbReference>
<reference evidence="5" key="1">
    <citation type="journal article" date="2018" name="Nat. Microbiol.">
        <title>Leveraging single-cell genomics to expand the fungal tree of life.</title>
        <authorList>
            <person name="Ahrendt S.R."/>
            <person name="Quandt C.A."/>
            <person name="Ciobanu D."/>
            <person name="Clum A."/>
            <person name="Salamov A."/>
            <person name="Andreopoulos B."/>
            <person name="Cheng J.F."/>
            <person name="Woyke T."/>
            <person name="Pelin A."/>
            <person name="Henrissat B."/>
            <person name="Reynolds N.K."/>
            <person name="Benny G.L."/>
            <person name="Smith M.E."/>
            <person name="James T.Y."/>
            <person name="Grigoriev I.V."/>
        </authorList>
    </citation>
    <scope>NUCLEOTIDE SEQUENCE [LARGE SCALE GENOMIC DNA]</scope>
    <source>
        <strain evidence="5">RSA 468</strain>
    </source>
</reference>
<dbReference type="GO" id="GO:0000978">
    <property type="term" value="F:RNA polymerase II cis-regulatory region sequence-specific DNA binding"/>
    <property type="evidence" value="ECO:0007669"/>
    <property type="project" value="TreeGrafter"/>
</dbReference>
<evidence type="ECO:0000256" key="3">
    <source>
        <dbReference type="PROSITE-ProRule" id="PRU00339"/>
    </source>
</evidence>
<proteinExistence type="predicted"/>
<feature type="repeat" description="TPR" evidence="3">
    <location>
        <begin position="107"/>
        <end position="140"/>
    </location>
</feature>